<dbReference type="InterPro" id="IPR006450">
    <property type="entry name" value="Phage_HK97_gp6-like"/>
</dbReference>
<name>A0A9X1PEW3_9BACT</name>
<sequence>MTTRGLDVLKTPVDGAQEPVTLEELKLHLAIDFDDHDTLLALLLVDAREEVEKYTGLSLIQSNVTARWESLTSAELPYGPVIGAVTGADDYTLEGVSFRRLCAGASSPVEVSYLAGYPIEIPAGLKLAIIKLASDHFTERTGVKVDGNGIQVLPNNWKTVAAKYSRKSWLG</sequence>
<evidence type="ECO:0000313" key="2">
    <source>
        <dbReference type="Proteomes" id="UP001139000"/>
    </source>
</evidence>
<dbReference type="InterPro" id="IPR021146">
    <property type="entry name" value="Phage_gp6-like_head-tail"/>
</dbReference>
<evidence type="ECO:0000313" key="1">
    <source>
        <dbReference type="EMBL" id="MCF0059940.1"/>
    </source>
</evidence>
<dbReference type="Gene3D" id="1.10.3230.30">
    <property type="entry name" value="Phage gp6-like head-tail connector protein"/>
    <property type="match status" value="1"/>
</dbReference>
<proteinExistence type="predicted"/>
<dbReference type="RefSeq" id="WP_234652245.1">
    <property type="nucleotide sequence ID" value="NZ_CP094997.1"/>
</dbReference>
<organism evidence="1 2">
    <name type="scientific">Dyadobacter chenwenxiniae</name>
    <dbReference type="NCBI Taxonomy" id="2906456"/>
    <lineage>
        <taxon>Bacteria</taxon>
        <taxon>Pseudomonadati</taxon>
        <taxon>Bacteroidota</taxon>
        <taxon>Cytophagia</taxon>
        <taxon>Cytophagales</taxon>
        <taxon>Spirosomataceae</taxon>
        <taxon>Dyadobacter</taxon>
    </lineage>
</organism>
<accession>A0A9X1PEW3</accession>
<reference evidence="1" key="1">
    <citation type="submission" date="2021-12" db="EMBL/GenBank/DDBJ databases">
        <title>Novel species in genus Dyadobacter.</title>
        <authorList>
            <person name="Ma C."/>
        </authorList>
    </citation>
    <scope>NUCLEOTIDE SEQUENCE</scope>
    <source>
        <strain evidence="1">LJ419</strain>
    </source>
</reference>
<protein>
    <submittedName>
        <fullName evidence="1">Head-tail connector protein</fullName>
    </submittedName>
</protein>
<dbReference type="Proteomes" id="UP001139000">
    <property type="component" value="Unassembled WGS sequence"/>
</dbReference>
<dbReference type="EMBL" id="JAJTTC010000001">
    <property type="protein sequence ID" value="MCF0059940.1"/>
    <property type="molecule type" value="Genomic_DNA"/>
</dbReference>
<dbReference type="Pfam" id="PF05135">
    <property type="entry name" value="Phage_connect_1"/>
    <property type="match status" value="1"/>
</dbReference>
<gene>
    <name evidence="1" type="ORF">LXM26_00435</name>
</gene>
<dbReference type="AlphaFoldDB" id="A0A9X1PEW3"/>
<comment type="caution">
    <text evidence="1">The sequence shown here is derived from an EMBL/GenBank/DDBJ whole genome shotgun (WGS) entry which is preliminary data.</text>
</comment>
<keyword evidence="2" id="KW-1185">Reference proteome</keyword>
<dbReference type="NCBIfam" id="TIGR01560">
    <property type="entry name" value="put_DNA_pack"/>
    <property type="match status" value="1"/>
</dbReference>
<dbReference type="CDD" id="cd08054">
    <property type="entry name" value="gp6"/>
    <property type="match status" value="1"/>
</dbReference>